<dbReference type="AlphaFoldDB" id="A0A921H446"/>
<evidence type="ECO:0000313" key="1">
    <source>
        <dbReference type="EMBL" id="HJF70859.1"/>
    </source>
</evidence>
<evidence type="ECO:0000313" key="2">
    <source>
        <dbReference type="Proteomes" id="UP000742098"/>
    </source>
</evidence>
<name>A0A921H446_9BACT</name>
<protein>
    <submittedName>
        <fullName evidence="1">Uncharacterized protein</fullName>
    </submittedName>
</protein>
<reference evidence="1" key="2">
    <citation type="submission" date="2021-09" db="EMBL/GenBank/DDBJ databases">
        <authorList>
            <person name="Gilroy R."/>
        </authorList>
    </citation>
    <scope>NUCLEOTIDE SEQUENCE</scope>
    <source>
        <strain evidence="1">6966</strain>
    </source>
</reference>
<accession>A0A921H446</accession>
<dbReference type="EMBL" id="DYVS01000149">
    <property type="protein sequence ID" value="HJF70859.1"/>
    <property type="molecule type" value="Genomic_DNA"/>
</dbReference>
<sequence length="66" mass="7763">MKRTFLKIIDESSHLEVGCVDGYMDISISSNDDDYNYLSVKITEDEIQELIDFLTEKRKELEKDNE</sequence>
<gene>
    <name evidence="1" type="ORF">K8V05_08920</name>
</gene>
<organism evidence="1 2">
    <name type="scientific">Butyricimonas virosa</name>
    <dbReference type="NCBI Taxonomy" id="544645"/>
    <lineage>
        <taxon>Bacteria</taxon>
        <taxon>Pseudomonadati</taxon>
        <taxon>Bacteroidota</taxon>
        <taxon>Bacteroidia</taxon>
        <taxon>Bacteroidales</taxon>
        <taxon>Odoribacteraceae</taxon>
        <taxon>Butyricimonas</taxon>
    </lineage>
</organism>
<comment type="caution">
    <text evidence="1">The sequence shown here is derived from an EMBL/GenBank/DDBJ whole genome shotgun (WGS) entry which is preliminary data.</text>
</comment>
<dbReference type="Proteomes" id="UP000742098">
    <property type="component" value="Unassembled WGS sequence"/>
</dbReference>
<reference evidence="1" key="1">
    <citation type="journal article" date="2021" name="PeerJ">
        <title>Extensive microbial diversity within the chicken gut microbiome revealed by metagenomics and culture.</title>
        <authorList>
            <person name="Gilroy R."/>
            <person name="Ravi A."/>
            <person name="Getino M."/>
            <person name="Pursley I."/>
            <person name="Horton D.L."/>
            <person name="Alikhan N.F."/>
            <person name="Baker D."/>
            <person name="Gharbi K."/>
            <person name="Hall N."/>
            <person name="Watson M."/>
            <person name="Adriaenssens E.M."/>
            <person name="Foster-Nyarko E."/>
            <person name="Jarju S."/>
            <person name="Secka A."/>
            <person name="Antonio M."/>
            <person name="Oren A."/>
            <person name="Chaudhuri R.R."/>
            <person name="La Ragione R."/>
            <person name="Hildebrand F."/>
            <person name="Pallen M.J."/>
        </authorList>
    </citation>
    <scope>NUCLEOTIDE SEQUENCE</scope>
    <source>
        <strain evidence="1">6966</strain>
    </source>
</reference>
<proteinExistence type="predicted"/>
<dbReference type="RefSeq" id="WP_279092142.1">
    <property type="nucleotide sequence ID" value="NZ_CALZYG010000060.1"/>
</dbReference>